<dbReference type="GO" id="GO:0015562">
    <property type="term" value="F:efflux transmembrane transporter activity"/>
    <property type="evidence" value="ECO:0007669"/>
    <property type="project" value="InterPro"/>
</dbReference>
<evidence type="ECO:0008006" key="4">
    <source>
        <dbReference type="Google" id="ProtNLM"/>
    </source>
</evidence>
<dbReference type="InterPro" id="IPR003423">
    <property type="entry name" value="OMP_efflux"/>
</dbReference>
<dbReference type="InterPro" id="IPR010131">
    <property type="entry name" value="MdtP/NodT-like"/>
</dbReference>
<protein>
    <recommendedName>
        <fullName evidence="4">TolC family protein</fullName>
    </recommendedName>
</protein>
<accession>A0AAN5AMH7</accession>
<name>A0AAN5AMH7_9BACT</name>
<evidence type="ECO:0000313" key="3">
    <source>
        <dbReference type="Proteomes" id="UP001310022"/>
    </source>
</evidence>
<comment type="similarity">
    <text evidence="1">Belongs to the outer membrane factor (OMF) (TC 1.B.17) family.</text>
</comment>
<dbReference type="Proteomes" id="UP001310022">
    <property type="component" value="Unassembled WGS sequence"/>
</dbReference>
<dbReference type="EMBL" id="BQKE01000003">
    <property type="protein sequence ID" value="GJM63822.1"/>
    <property type="molecule type" value="Genomic_DNA"/>
</dbReference>
<evidence type="ECO:0000256" key="1">
    <source>
        <dbReference type="ARBA" id="ARBA00007613"/>
    </source>
</evidence>
<keyword evidence="3" id="KW-1185">Reference proteome</keyword>
<organism evidence="2 3">
    <name type="scientific">Persicobacter diffluens</name>
    <dbReference type="NCBI Taxonomy" id="981"/>
    <lineage>
        <taxon>Bacteria</taxon>
        <taxon>Pseudomonadati</taxon>
        <taxon>Bacteroidota</taxon>
        <taxon>Cytophagia</taxon>
        <taxon>Cytophagales</taxon>
        <taxon>Persicobacteraceae</taxon>
        <taxon>Persicobacter</taxon>
    </lineage>
</organism>
<comment type="caution">
    <text evidence="2">The sequence shown here is derived from an EMBL/GenBank/DDBJ whole genome shotgun (WGS) entry which is preliminary data.</text>
</comment>
<reference evidence="2 3" key="1">
    <citation type="submission" date="2021-12" db="EMBL/GenBank/DDBJ databases">
        <title>Genome sequencing of bacteria with rrn-lacking chromosome and rrn-plasmid.</title>
        <authorList>
            <person name="Anda M."/>
            <person name="Iwasaki W."/>
        </authorList>
    </citation>
    <scope>NUCLEOTIDE SEQUENCE [LARGE SCALE GENOMIC DNA]</scope>
    <source>
        <strain evidence="2 3">NBRC 15940</strain>
    </source>
</reference>
<proteinExistence type="inferred from homology"/>
<sequence length="270" mass="30297">MIGAMEQMQEINAFRVQVGAAKESDVVQLQAQVVKYEENLLILQYSEKDVKRSIELLVGRYPQGVIELASALPEVEEAIPSEIPLSYLVNRPDIMVSQYAVEKAFYELEMTKASRWPSLSLSSNGGWGNIPVLNLIKTPLFTVGGGLVSPIFTWGAIKSNIEIQNQFQQQAVTLYAKSYLTALDEVEGNLLALKTVDQRIEKSEEALSYLGRTYELSQVQFRVGNENMFTLLQKQMQLLNEQTNRLNLDCERLVNRINLYQSIGGAAVLS</sequence>
<dbReference type="Pfam" id="PF02321">
    <property type="entry name" value="OEP"/>
    <property type="match status" value="1"/>
</dbReference>
<dbReference type="SUPFAM" id="SSF56954">
    <property type="entry name" value="Outer membrane efflux proteins (OEP)"/>
    <property type="match status" value="1"/>
</dbReference>
<dbReference type="PANTHER" id="PTHR30203:SF30">
    <property type="entry name" value="OUTER MEMBRANE PROTEIN-RELATED"/>
    <property type="match status" value="1"/>
</dbReference>
<dbReference type="AlphaFoldDB" id="A0AAN5AMH7"/>
<evidence type="ECO:0000313" key="2">
    <source>
        <dbReference type="EMBL" id="GJM63822.1"/>
    </source>
</evidence>
<gene>
    <name evidence="2" type="ORF">PEDI_43740</name>
</gene>
<dbReference type="PANTHER" id="PTHR30203">
    <property type="entry name" value="OUTER MEMBRANE CATION EFFLUX PROTEIN"/>
    <property type="match status" value="1"/>
</dbReference>
<dbReference type="Gene3D" id="1.20.1600.10">
    <property type="entry name" value="Outer membrane efflux proteins (OEP)"/>
    <property type="match status" value="1"/>
</dbReference>